<evidence type="ECO:0000313" key="3">
    <source>
        <dbReference type="Proteomes" id="UP001153678"/>
    </source>
</evidence>
<evidence type="ECO:0000256" key="1">
    <source>
        <dbReference type="SAM" id="MobiDB-lite"/>
    </source>
</evidence>
<protein>
    <submittedName>
        <fullName evidence="2">4652_t:CDS:1</fullName>
    </submittedName>
</protein>
<dbReference type="Proteomes" id="UP001153678">
    <property type="component" value="Unassembled WGS sequence"/>
</dbReference>
<organism evidence="2 3">
    <name type="scientific">Funneliformis geosporum</name>
    <dbReference type="NCBI Taxonomy" id="1117311"/>
    <lineage>
        <taxon>Eukaryota</taxon>
        <taxon>Fungi</taxon>
        <taxon>Fungi incertae sedis</taxon>
        <taxon>Mucoromycota</taxon>
        <taxon>Glomeromycotina</taxon>
        <taxon>Glomeromycetes</taxon>
        <taxon>Glomerales</taxon>
        <taxon>Glomeraceae</taxon>
        <taxon>Funneliformis</taxon>
    </lineage>
</organism>
<feature type="region of interest" description="Disordered" evidence="1">
    <location>
        <begin position="19"/>
        <end position="41"/>
    </location>
</feature>
<proteinExistence type="predicted"/>
<reference evidence="2" key="1">
    <citation type="submission" date="2022-08" db="EMBL/GenBank/DDBJ databases">
        <authorList>
            <person name="Kallberg Y."/>
            <person name="Tangrot J."/>
            <person name="Rosling A."/>
        </authorList>
    </citation>
    <scope>NUCLEOTIDE SEQUENCE</scope>
    <source>
        <strain evidence="2">Wild A</strain>
    </source>
</reference>
<comment type="caution">
    <text evidence="2">The sequence shown here is derived from an EMBL/GenBank/DDBJ whole genome shotgun (WGS) entry which is preliminary data.</text>
</comment>
<sequence>MVLGRRKLVAFPTTSLDINQDTSDDERISGSETNISSNSNNSFEDRKVIDICNINN</sequence>
<keyword evidence="3" id="KW-1185">Reference proteome</keyword>
<evidence type="ECO:0000313" key="2">
    <source>
        <dbReference type="EMBL" id="CAI2193074.1"/>
    </source>
</evidence>
<feature type="non-terminal residue" evidence="2">
    <location>
        <position position="56"/>
    </location>
</feature>
<dbReference type="EMBL" id="CAMKVN010009034">
    <property type="protein sequence ID" value="CAI2193074.1"/>
    <property type="molecule type" value="Genomic_DNA"/>
</dbReference>
<dbReference type="AlphaFoldDB" id="A0A9W4T546"/>
<name>A0A9W4T546_9GLOM</name>
<feature type="compositionally biased region" description="Low complexity" evidence="1">
    <location>
        <begin position="30"/>
        <end position="41"/>
    </location>
</feature>
<gene>
    <name evidence="2" type="ORF">FWILDA_LOCUS15894</name>
</gene>
<accession>A0A9W4T546</accession>